<dbReference type="Proteomes" id="UP001272773">
    <property type="component" value="Unassembled WGS sequence"/>
</dbReference>
<dbReference type="GeneID" id="88624420"/>
<dbReference type="PANTHER" id="PTHR30579:SF7">
    <property type="entry name" value="HTH-TYPE TRANSCRIPTIONAL REGULATOR LRHA-RELATED"/>
    <property type="match status" value="1"/>
</dbReference>
<evidence type="ECO:0000256" key="3">
    <source>
        <dbReference type="ARBA" id="ARBA00023125"/>
    </source>
</evidence>
<dbReference type="PRINTS" id="PR00039">
    <property type="entry name" value="HTHLYSR"/>
</dbReference>
<dbReference type="Pfam" id="PF03466">
    <property type="entry name" value="LysR_substrate"/>
    <property type="match status" value="1"/>
</dbReference>
<feature type="domain" description="HTH lysR-type" evidence="5">
    <location>
        <begin position="11"/>
        <end position="68"/>
    </location>
</feature>
<keyword evidence="4" id="KW-0804">Transcription</keyword>
<dbReference type="RefSeq" id="WP_200887992.1">
    <property type="nucleotide sequence ID" value="NZ_BMYE01000014.1"/>
</dbReference>
<dbReference type="PROSITE" id="PS50931">
    <property type="entry name" value="HTH_LYSR"/>
    <property type="match status" value="1"/>
</dbReference>
<dbReference type="InterPro" id="IPR050176">
    <property type="entry name" value="LTTR"/>
</dbReference>
<dbReference type="PANTHER" id="PTHR30579">
    <property type="entry name" value="TRANSCRIPTIONAL REGULATOR"/>
    <property type="match status" value="1"/>
</dbReference>
<gene>
    <name evidence="6" type="ORF">SIL79_12890</name>
</gene>
<protein>
    <submittedName>
        <fullName evidence="6">LysR substrate-binding domain-containing protein</fullName>
    </submittedName>
</protein>
<name>A0ABU4QCY4_9GAMM</name>
<evidence type="ECO:0000259" key="5">
    <source>
        <dbReference type="PROSITE" id="PS50931"/>
    </source>
</evidence>
<comment type="similarity">
    <text evidence="1">Belongs to the LysR transcriptional regulatory family.</text>
</comment>
<keyword evidence="2" id="KW-0805">Transcription regulation</keyword>
<proteinExistence type="inferred from homology"/>
<dbReference type="InterPro" id="IPR036388">
    <property type="entry name" value="WH-like_DNA-bd_sf"/>
</dbReference>
<keyword evidence="3" id="KW-0238">DNA-binding</keyword>
<dbReference type="Gene3D" id="1.10.10.10">
    <property type="entry name" value="Winged helix-like DNA-binding domain superfamily/Winged helix DNA-binding domain"/>
    <property type="match status" value="1"/>
</dbReference>
<evidence type="ECO:0000256" key="2">
    <source>
        <dbReference type="ARBA" id="ARBA00023015"/>
    </source>
</evidence>
<evidence type="ECO:0000256" key="1">
    <source>
        <dbReference type="ARBA" id="ARBA00009437"/>
    </source>
</evidence>
<reference evidence="6 7" key="1">
    <citation type="submission" date="2023-11" db="EMBL/GenBank/DDBJ databases">
        <title>MicrobeMod: A computational toolkit for identifying prokaryotic methylation and restriction-modification with nanopore sequencing.</title>
        <authorList>
            <person name="Crits-Christoph A."/>
            <person name="Kang S.C."/>
            <person name="Lee H."/>
            <person name="Ostrov N."/>
        </authorList>
    </citation>
    <scope>NUCLEOTIDE SEQUENCE [LARGE SCALE GENOMIC DNA]</scope>
    <source>
        <strain evidence="6 7">ATCC BAA-2732</strain>
    </source>
</reference>
<comment type="caution">
    <text evidence="6">The sequence shown here is derived from an EMBL/GenBank/DDBJ whole genome shotgun (WGS) entry which is preliminary data.</text>
</comment>
<organism evidence="6 7">
    <name type="scientific">Shewanella indica</name>
    <dbReference type="NCBI Taxonomy" id="768528"/>
    <lineage>
        <taxon>Bacteria</taxon>
        <taxon>Pseudomonadati</taxon>
        <taxon>Pseudomonadota</taxon>
        <taxon>Gammaproteobacteria</taxon>
        <taxon>Alteromonadales</taxon>
        <taxon>Shewanellaceae</taxon>
        <taxon>Shewanella</taxon>
    </lineage>
</organism>
<dbReference type="InterPro" id="IPR005119">
    <property type="entry name" value="LysR_subst-bd"/>
</dbReference>
<dbReference type="InterPro" id="IPR000847">
    <property type="entry name" value="LysR_HTH_N"/>
</dbReference>
<keyword evidence="7" id="KW-1185">Reference proteome</keyword>
<dbReference type="Pfam" id="PF00126">
    <property type="entry name" value="HTH_1"/>
    <property type="match status" value="1"/>
</dbReference>
<accession>A0ABU4QCY4</accession>
<sequence length="294" mass="32440">MIIEPLKSRPFDLVLLKTFVQVIDSQGFTAAAEALHLAQSTISAHVKRLESQVGTPLLEKGQRIPFPTPVGRKVLLHARRLLSQNALAWQDIVEPRIDGSVRLGIPDDYLVYMPTVLSEFERRFPDVELQVYCGLSVELLDQMQAKMLDLAITTRQPKSPGGEVLCQEQTVWVGADRLEIQKRQPLPLAVSKDGLCIFRQRGIDALKSAGIPWRIAYTSASLSGLTAAVRAGLAVTILTPSMVPSGLQILTSEHGMPTLPMTEIALHLQPEAETNEATRRLANGIRKYIHRSVS</sequence>
<dbReference type="EMBL" id="JAWXXR010000001">
    <property type="protein sequence ID" value="MDX6017220.1"/>
    <property type="molecule type" value="Genomic_DNA"/>
</dbReference>
<evidence type="ECO:0000313" key="6">
    <source>
        <dbReference type="EMBL" id="MDX6017220.1"/>
    </source>
</evidence>
<evidence type="ECO:0000256" key="4">
    <source>
        <dbReference type="ARBA" id="ARBA00023163"/>
    </source>
</evidence>
<dbReference type="Gene3D" id="3.40.190.10">
    <property type="entry name" value="Periplasmic binding protein-like II"/>
    <property type="match status" value="2"/>
</dbReference>
<dbReference type="SUPFAM" id="SSF46785">
    <property type="entry name" value="Winged helix' DNA-binding domain"/>
    <property type="match status" value="1"/>
</dbReference>
<dbReference type="SUPFAM" id="SSF53850">
    <property type="entry name" value="Periplasmic binding protein-like II"/>
    <property type="match status" value="1"/>
</dbReference>
<dbReference type="InterPro" id="IPR036390">
    <property type="entry name" value="WH_DNA-bd_sf"/>
</dbReference>
<evidence type="ECO:0000313" key="7">
    <source>
        <dbReference type="Proteomes" id="UP001272773"/>
    </source>
</evidence>